<keyword evidence="1" id="KW-0614">Plasmid</keyword>
<name>A0A9Q7V2T1_9BURK</name>
<dbReference type="EMBL" id="LT984814">
    <property type="protein sequence ID" value="SPD68618.1"/>
    <property type="molecule type" value="Genomic_DNA"/>
</dbReference>
<gene>
    <name evidence="1" type="ORF">CBM2636_MP21468</name>
</gene>
<evidence type="ECO:0000313" key="1">
    <source>
        <dbReference type="EMBL" id="SPD68618.1"/>
    </source>
</evidence>
<accession>A0A9Q7V2T1</accession>
<sequence>MLFLNDVERGMRFDIGTFYTSPLT</sequence>
<reference evidence="1 2" key="1">
    <citation type="submission" date="2018-01" db="EMBL/GenBank/DDBJ databases">
        <authorList>
            <person name="Clerissi C."/>
        </authorList>
    </citation>
    <scope>NUCLEOTIDE SEQUENCE [LARGE SCALE GENOMIC DNA]</scope>
    <source>
        <strain evidence="1">Cupriavidus taiwanensis SWF 66322</strain>
        <plasmid evidence="2">cbm2636_mp</plasmid>
    </source>
</reference>
<evidence type="ECO:0000313" key="2">
    <source>
        <dbReference type="Proteomes" id="UP000254259"/>
    </source>
</evidence>
<dbReference type="AlphaFoldDB" id="A0A9Q7V2T1"/>
<dbReference type="Proteomes" id="UP000254259">
    <property type="component" value="Plasmid CBM2636_mp"/>
</dbReference>
<proteinExistence type="predicted"/>
<protein>
    <submittedName>
        <fullName evidence="1">Uncharacterized protein</fullName>
    </submittedName>
</protein>
<geneLocation type="plasmid" evidence="2">
    <name>cbm2636_mp</name>
</geneLocation>
<organism evidence="1 2">
    <name type="scientific">Cupriavidus taiwanensis</name>
    <dbReference type="NCBI Taxonomy" id="164546"/>
    <lineage>
        <taxon>Bacteria</taxon>
        <taxon>Pseudomonadati</taxon>
        <taxon>Pseudomonadota</taxon>
        <taxon>Betaproteobacteria</taxon>
        <taxon>Burkholderiales</taxon>
        <taxon>Burkholderiaceae</taxon>
        <taxon>Cupriavidus</taxon>
    </lineage>
</organism>